<accession>A0A0A9B398</accession>
<organism evidence="1">
    <name type="scientific">Arundo donax</name>
    <name type="common">Giant reed</name>
    <name type="synonym">Donax arundinaceus</name>
    <dbReference type="NCBI Taxonomy" id="35708"/>
    <lineage>
        <taxon>Eukaryota</taxon>
        <taxon>Viridiplantae</taxon>
        <taxon>Streptophyta</taxon>
        <taxon>Embryophyta</taxon>
        <taxon>Tracheophyta</taxon>
        <taxon>Spermatophyta</taxon>
        <taxon>Magnoliopsida</taxon>
        <taxon>Liliopsida</taxon>
        <taxon>Poales</taxon>
        <taxon>Poaceae</taxon>
        <taxon>PACMAD clade</taxon>
        <taxon>Arundinoideae</taxon>
        <taxon>Arundineae</taxon>
        <taxon>Arundo</taxon>
    </lineage>
</organism>
<dbReference type="AlphaFoldDB" id="A0A0A9B398"/>
<protein>
    <submittedName>
        <fullName evidence="1">Uncharacterized protein</fullName>
    </submittedName>
</protein>
<reference evidence="1" key="2">
    <citation type="journal article" date="2015" name="Data Brief">
        <title>Shoot transcriptome of the giant reed, Arundo donax.</title>
        <authorList>
            <person name="Barrero R.A."/>
            <person name="Guerrero F.D."/>
            <person name="Moolhuijzen P."/>
            <person name="Goolsby J.A."/>
            <person name="Tidwell J."/>
            <person name="Bellgard S.E."/>
            <person name="Bellgard M.I."/>
        </authorList>
    </citation>
    <scope>NUCLEOTIDE SEQUENCE</scope>
    <source>
        <tissue evidence="1">Shoot tissue taken approximately 20 cm above the soil surface</tissue>
    </source>
</reference>
<proteinExistence type="predicted"/>
<evidence type="ECO:0000313" key="1">
    <source>
        <dbReference type="EMBL" id="JAD53812.1"/>
    </source>
</evidence>
<dbReference type="EMBL" id="GBRH01244083">
    <property type="protein sequence ID" value="JAD53812.1"/>
    <property type="molecule type" value="Transcribed_RNA"/>
</dbReference>
<name>A0A0A9B398_ARUDO</name>
<reference evidence="1" key="1">
    <citation type="submission" date="2014-09" db="EMBL/GenBank/DDBJ databases">
        <authorList>
            <person name="Magalhaes I.L.F."/>
            <person name="Oliveira U."/>
            <person name="Santos F.R."/>
            <person name="Vidigal T.H.D.A."/>
            <person name="Brescovit A.D."/>
            <person name="Santos A.J."/>
        </authorList>
    </citation>
    <scope>NUCLEOTIDE SEQUENCE</scope>
    <source>
        <tissue evidence="1">Shoot tissue taken approximately 20 cm above the soil surface</tissue>
    </source>
</reference>
<sequence>MWYYCWMLVPNLHACYLLKTVEPVLNSSNEHYEKLPQ</sequence>